<keyword evidence="1" id="KW-0472">Membrane</keyword>
<keyword evidence="1" id="KW-1133">Transmembrane helix</keyword>
<sequence>MKSLTTVAFLLLVSGSIAQSTTTAVPTNCVNDKTDTFCNTGGLSGYCCAQIVTSVKATAAGTPVNTTYFQCIPAELGKFASTVTLSALQTSTYQCVSTSVADPATCSSNDDCDAGTCCASRNASYAISTGTNFAVTGTAKVCTTQNSNATLATQSYTWTFRNTTGAGNYPTSTLIKQCAAQNMKTSGVFLRVSAVILALIAVAFY</sequence>
<keyword evidence="4" id="KW-1185">Reference proteome</keyword>
<gene>
    <name evidence="3" type="primary">Contig13200.g664</name>
    <name evidence="3" type="ORF">STYLEM_10138</name>
</gene>
<dbReference type="Proteomes" id="UP000039865">
    <property type="component" value="Unassembled WGS sequence"/>
</dbReference>
<dbReference type="InParanoid" id="A0A078AJZ7"/>
<accession>A0A078AJZ7</accession>
<evidence type="ECO:0000256" key="1">
    <source>
        <dbReference type="SAM" id="Phobius"/>
    </source>
</evidence>
<organism evidence="3 4">
    <name type="scientific">Stylonychia lemnae</name>
    <name type="common">Ciliate</name>
    <dbReference type="NCBI Taxonomy" id="5949"/>
    <lineage>
        <taxon>Eukaryota</taxon>
        <taxon>Sar</taxon>
        <taxon>Alveolata</taxon>
        <taxon>Ciliophora</taxon>
        <taxon>Intramacronucleata</taxon>
        <taxon>Spirotrichea</taxon>
        <taxon>Stichotrichia</taxon>
        <taxon>Sporadotrichida</taxon>
        <taxon>Oxytrichidae</taxon>
        <taxon>Stylonychinae</taxon>
        <taxon>Stylonychia</taxon>
    </lineage>
</organism>
<reference evidence="3 4" key="1">
    <citation type="submission" date="2014-06" db="EMBL/GenBank/DDBJ databases">
        <authorList>
            <person name="Swart Estienne"/>
        </authorList>
    </citation>
    <scope>NUCLEOTIDE SEQUENCE [LARGE SCALE GENOMIC DNA]</scope>
    <source>
        <strain evidence="3 4">130c</strain>
    </source>
</reference>
<keyword evidence="2" id="KW-0732">Signal</keyword>
<evidence type="ECO:0000313" key="3">
    <source>
        <dbReference type="EMBL" id="CDW81128.1"/>
    </source>
</evidence>
<feature type="signal peptide" evidence="2">
    <location>
        <begin position="1"/>
        <end position="18"/>
    </location>
</feature>
<evidence type="ECO:0000256" key="2">
    <source>
        <dbReference type="SAM" id="SignalP"/>
    </source>
</evidence>
<feature type="transmembrane region" description="Helical" evidence="1">
    <location>
        <begin position="188"/>
        <end position="204"/>
    </location>
</feature>
<protein>
    <submittedName>
        <fullName evidence="3">Uncharacterized protein</fullName>
    </submittedName>
</protein>
<keyword evidence="1" id="KW-0812">Transmembrane</keyword>
<evidence type="ECO:0000313" key="4">
    <source>
        <dbReference type="Proteomes" id="UP000039865"/>
    </source>
</evidence>
<proteinExistence type="predicted"/>
<dbReference type="AlphaFoldDB" id="A0A078AJZ7"/>
<feature type="chain" id="PRO_5001729555" evidence="2">
    <location>
        <begin position="19"/>
        <end position="205"/>
    </location>
</feature>
<name>A0A078AJZ7_STYLE</name>
<dbReference type="EMBL" id="CCKQ01009628">
    <property type="protein sequence ID" value="CDW81128.1"/>
    <property type="molecule type" value="Genomic_DNA"/>
</dbReference>